<dbReference type="Proteomes" id="UP000278419">
    <property type="component" value="Chromosome"/>
</dbReference>
<dbReference type="InterPro" id="IPR036397">
    <property type="entry name" value="RNaseH_sf"/>
</dbReference>
<proteinExistence type="predicted"/>
<feature type="domain" description="Integrase catalytic" evidence="1">
    <location>
        <begin position="34"/>
        <end position="186"/>
    </location>
</feature>
<dbReference type="PANTHER" id="PTHR46889:SF4">
    <property type="entry name" value="TRANSPOSASE INSO FOR INSERTION SEQUENCE ELEMENT IS911B-RELATED"/>
    <property type="match status" value="1"/>
</dbReference>
<dbReference type="SUPFAM" id="SSF53098">
    <property type="entry name" value="Ribonuclease H-like"/>
    <property type="match status" value="1"/>
</dbReference>
<accession>A0A3S4P635</accession>
<dbReference type="InterPro" id="IPR001584">
    <property type="entry name" value="Integrase_cat-core"/>
</dbReference>
<dbReference type="GO" id="GO:0015074">
    <property type="term" value="P:DNA integration"/>
    <property type="evidence" value="ECO:0007669"/>
    <property type="project" value="InterPro"/>
</dbReference>
<dbReference type="PROSITE" id="PS50994">
    <property type="entry name" value="INTEGRASE"/>
    <property type="match status" value="1"/>
</dbReference>
<organism evidence="2 3">
    <name type="scientific">Streptococcus anginosus</name>
    <dbReference type="NCBI Taxonomy" id="1328"/>
    <lineage>
        <taxon>Bacteria</taxon>
        <taxon>Bacillati</taxon>
        <taxon>Bacillota</taxon>
        <taxon>Bacilli</taxon>
        <taxon>Lactobacillales</taxon>
        <taxon>Streptococcaceae</taxon>
        <taxon>Streptococcus</taxon>
        <taxon>Streptococcus anginosus group</taxon>
    </lineage>
</organism>
<evidence type="ECO:0000259" key="1">
    <source>
        <dbReference type="PROSITE" id="PS50994"/>
    </source>
</evidence>
<evidence type="ECO:0000313" key="2">
    <source>
        <dbReference type="EMBL" id="VED98857.1"/>
    </source>
</evidence>
<protein>
    <submittedName>
        <fullName evidence="2">Integrase</fullName>
    </submittedName>
</protein>
<dbReference type="PANTHER" id="PTHR46889">
    <property type="entry name" value="TRANSPOSASE INSF FOR INSERTION SEQUENCE IS3B-RELATED"/>
    <property type="match status" value="1"/>
</dbReference>
<evidence type="ECO:0000313" key="3">
    <source>
        <dbReference type="Proteomes" id="UP000278419"/>
    </source>
</evidence>
<dbReference type="GO" id="GO:0003676">
    <property type="term" value="F:nucleic acid binding"/>
    <property type="evidence" value="ECO:0007669"/>
    <property type="project" value="InterPro"/>
</dbReference>
<dbReference type="AlphaFoldDB" id="A0A3S4P635"/>
<reference evidence="2 3" key="1">
    <citation type="submission" date="2018-12" db="EMBL/GenBank/DDBJ databases">
        <authorList>
            <consortium name="Pathogen Informatics"/>
        </authorList>
    </citation>
    <scope>NUCLEOTIDE SEQUENCE [LARGE SCALE GENOMIC DNA]</scope>
    <source>
        <strain evidence="2 3">NCTC10713</strain>
    </source>
</reference>
<dbReference type="InterPro" id="IPR050900">
    <property type="entry name" value="Transposase_IS3/IS150/IS904"/>
</dbReference>
<gene>
    <name evidence="2" type="ORF">NCTC10713_01870</name>
</gene>
<name>A0A3S4P635_STRAP</name>
<dbReference type="EMBL" id="LR134283">
    <property type="protein sequence ID" value="VED98857.1"/>
    <property type="molecule type" value="Genomic_DNA"/>
</dbReference>
<sequence length="186" mass="21703">MKENGWLCRARPKKVPNLGKPYYVTENKLDRDFKAEKSLEKLVTDMTYLYFGNCKLYLSSIMDLYNREIVAYTISYCQDTDFVLDTLNQLNVSQGALLHSDQGSVYTSKAYYQACTEKDIIRSMSRKGTPADNACIEWFHSVLKSETFYLHNWRNLTKDSRTDIVNLTSYFIMKLEFNRDETTGLL</sequence>
<dbReference type="Gene3D" id="3.30.420.10">
    <property type="entry name" value="Ribonuclease H-like superfamily/Ribonuclease H"/>
    <property type="match status" value="1"/>
</dbReference>
<dbReference type="InterPro" id="IPR012337">
    <property type="entry name" value="RNaseH-like_sf"/>
</dbReference>
<dbReference type="Pfam" id="PF00665">
    <property type="entry name" value="rve"/>
    <property type="match status" value="1"/>
</dbReference>